<proteinExistence type="predicted"/>
<sequence length="376" mass="39941">MESQENMPTYGSQICPPTPANTTSPCSPKGTPVGKLTRQSSTRTKITLPPSMTKQEFKAFSQQVDNSSLEEAKNHLHNLVPILPDPVEINNRKLVEQEENKIIQEENKNIRRDSVIFLKRRTSERKVNLATPTLKITTDSFRNSPALSPGASRTPPDSATPVGITPPILGPTSAINMTAASGTLHSNEKQLNQAHDDLITAGPEPAGVADSAMTLSGQHSATARSQVNERVASNVLTPSSGSATPASPRLSSMAQTFRSSGVRSAPPSFTGWRSNPYASNNGTPPDSAARAMGVYPWQSQGAGLPIPPVVPSHGQPVTLEWLHSAPIQSPFTSLAGSRETTPDLVYSNKELGHKKIKPEVPCAAGAGDAVTSSPQQ</sequence>
<evidence type="ECO:0000256" key="1">
    <source>
        <dbReference type="SAM" id="MobiDB-lite"/>
    </source>
</evidence>
<comment type="caution">
    <text evidence="2">The sequence shown here is derived from an EMBL/GenBank/DDBJ whole genome shotgun (WGS) entry which is preliminary data.</text>
</comment>
<accession>A0A8H2ZQ07</accession>
<dbReference type="Proteomes" id="UP000624404">
    <property type="component" value="Unassembled WGS sequence"/>
</dbReference>
<feature type="region of interest" description="Disordered" evidence="1">
    <location>
        <begin position="216"/>
        <end position="249"/>
    </location>
</feature>
<reference evidence="2" key="1">
    <citation type="submission" date="2020-10" db="EMBL/GenBank/DDBJ databases">
        <authorList>
            <person name="Kusch S."/>
        </authorList>
    </citation>
    <scope>NUCLEOTIDE SEQUENCE</scope>
    <source>
        <strain evidence="2">SwB9</strain>
    </source>
</reference>
<feature type="compositionally biased region" description="Polar residues" evidence="1">
    <location>
        <begin position="1"/>
        <end position="12"/>
    </location>
</feature>
<protein>
    <submittedName>
        <fullName evidence="2">C5f17a28-72ee-41ff-ad3d-3f0557eae9fd</fullName>
    </submittedName>
</protein>
<feature type="compositionally biased region" description="Low complexity" evidence="1">
    <location>
        <begin position="237"/>
        <end position="248"/>
    </location>
</feature>
<organism evidence="2 3">
    <name type="scientific">Sclerotinia trifoliorum</name>
    <dbReference type="NCBI Taxonomy" id="28548"/>
    <lineage>
        <taxon>Eukaryota</taxon>
        <taxon>Fungi</taxon>
        <taxon>Dikarya</taxon>
        <taxon>Ascomycota</taxon>
        <taxon>Pezizomycotina</taxon>
        <taxon>Leotiomycetes</taxon>
        <taxon>Helotiales</taxon>
        <taxon>Sclerotiniaceae</taxon>
        <taxon>Sclerotinia</taxon>
    </lineage>
</organism>
<feature type="compositionally biased region" description="Polar residues" evidence="1">
    <location>
        <begin position="216"/>
        <end position="228"/>
    </location>
</feature>
<feature type="region of interest" description="Disordered" evidence="1">
    <location>
        <begin position="1"/>
        <end position="41"/>
    </location>
</feature>
<dbReference type="EMBL" id="CAJHIA010000012">
    <property type="protein sequence ID" value="CAD6444401.1"/>
    <property type="molecule type" value="Genomic_DNA"/>
</dbReference>
<evidence type="ECO:0000313" key="2">
    <source>
        <dbReference type="EMBL" id="CAD6444401.1"/>
    </source>
</evidence>
<feature type="region of interest" description="Disordered" evidence="1">
    <location>
        <begin position="139"/>
        <end position="174"/>
    </location>
</feature>
<dbReference type="OrthoDB" id="3551674at2759"/>
<dbReference type="AlphaFoldDB" id="A0A8H2ZQ07"/>
<gene>
    <name evidence="2" type="ORF">SCLTRI_LOCUS4193</name>
</gene>
<evidence type="ECO:0000313" key="3">
    <source>
        <dbReference type="Proteomes" id="UP000624404"/>
    </source>
</evidence>
<name>A0A8H2ZQ07_9HELO</name>
<keyword evidence="3" id="KW-1185">Reference proteome</keyword>